<dbReference type="Proteomes" id="UP001617427">
    <property type="component" value="Unassembled WGS sequence"/>
</dbReference>
<proteinExistence type="predicted"/>
<organism evidence="3 4">
    <name type="scientific">Herbaspirillum chlorophenolicum</name>
    <dbReference type="NCBI Taxonomy" id="211589"/>
    <lineage>
        <taxon>Bacteria</taxon>
        <taxon>Pseudomonadati</taxon>
        <taxon>Pseudomonadota</taxon>
        <taxon>Betaproteobacteria</taxon>
        <taxon>Burkholderiales</taxon>
        <taxon>Oxalobacteraceae</taxon>
        <taxon>Herbaspirillum</taxon>
    </lineage>
</organism>
<dbReference type="RefSeq" id="WP_402698199.1">
    <property type="nucleotide sequence ID" value="NZ_JBIUZV010000001.1"/>
</dbReference>
<evidence type="ECO:0000313" key="4">
    <source>
        <dbReference type="Proteomes" id="UP001617427"/>
    </source>
</evidence>
<keyword evidence="2" id="KW-0472">Membrane</keyword>
<protein>
    <recommendedName>
        <fullName evidence="5">Transmembrane protein</fullName>
    </recommendedName>
</protein>
<feature type="region of interest" description="Disordered" evidence="1">
    <location>
        <begin position="873"/>
        <end position="906"/>
    </location>
</feature>
<gene>
    <name evidence="3" type="ORF">ACIPEN_02660</name>
</gene>
<sequence length="906" mass="100625">MQPISNNSPRIPELELDNINPQTARTENLRDAHIAIDMPPVEGLSLQHRGSNPLQRKYQHDRAHALNTLHHDVVMQTSHRPISDESMATVLEINKLLLTLDVNSRSDKAMEYVDHIFEALKVDPSAAAKELAREALALQAAGAVNNAIGILPTLYGGLGPKSNAALVSFGWSLLAQVYQPYLSVHVFNAAFYGFDFARDAGIPGRSRNLEGAKTLAATSTEMTATSKKLKEALAAVESAPSQETKNKLEQALDASEAAMEARYRREIHDDSFDHGRWAQSTLSALKQILLNLTQYISFAQNKDCKGSQYAFYVQMGTAAMVQLLQLAAAPTDRMREGRLIMAANISSGLVQTKDEVRDMFRARYVQQMWLIGDGITTRCDAVLEKIAKQFDTTAKLIKTFDEAGGFNLAKFSPPMSPEVRERWNEFKSSCEGPALANCDGALEELGKLMVLEELNKLLTLEAPANDEAPTPEAVRNLASLQAKYENDTPFELLRDALGLDSLAAAKALRQGPLPPALAGQLEQLQKKYETRELLEVDDFVDVKREQVLEWAEMARAEAAVLTPLELAVRTRLEDKARGSTLNIDGWKTAPAAQNIEEAQEYQARRDKSLTPYEHALLQTLRVRPHIDASASDADRIVTNHDLAAGKLLKEPKSMAQVRDLLKKLRHHQLDRILLPFDYTRLTYETTQAIANVFLGEKNWLGNTKDAITTRWNMPGYIVPALVVQIARATFMGVGGTGFFFLLQAGAGMARRSRPETFTCTPGEGPNDHSRTFSYVMMGLSALPLGFAVLAAWGGPQAVNTARVRREFFTRREGRPSFIEMFREHYLYSARRAVTDYAGERIFTGPGIKKQAAKLIREAHAQLDRLAQQEALGDSERIAEVTDEPQDRQDQTNAQARPHNDKVLDIT</sequence>
<feature type="transmembrane region" description="Helical" evidence="2">
    <location>
        <begin position="716"/>
        <end position="742"/>
    </location>
</feature>
<feature type="transmembrane region" description="Helical" evidence="2">
    <location>
        <begin position="774"/>
        <end position="794"/>
    </location>
</feature>
<comment type="caution">
    <text evidence="3">The sequence shown here is derived from an EMBL/GenBank/DDBJ whole genome shotgun (WGS) entry which is preliminary data.</text>
</comment>
<dbReference type="EMBL" id="JBIUZV010000001">
    <property type="protein sequence ID" value="MFJ3044710.1"/>
    <property type="molecule type" value="Genomic_DNA"/>
</dbReference>
<keyword evidence="2" id="KW-1133">Transmembrane helix</keyword>
<accession>A0ABW8ETE6</accession>
<evidence type="ECO:0008006" key="5">
    <source>
        <dbReference type="Google" id="ProtNLM"/>
    </source>
</evidence>
<feature type="compositionally biased region" description="Basic and acidic residues" evidence="1">
    <location>
        <begin position="873"/>
        <end position="889"/>
    </location>
</feature>
<reference evidence="3 4" key="1">
    <citation type="submission" date="2024-10" db="EMBL/GenBank/DDBJ databases">
        <title>The Natural Products Discovery Center: Release of the First 8490 Sequenced Strains for Exploring Actinobacteria Biosynthetic Diversity.</title>
        <authorList>
            <person name="Kalkreuter E."/>
            <person name="Kautsar S.A."/>
            <person name="Yang D."/>
            <person name="Bader C.D."/>
            <person name="Teijaro C.N."/>
            <person name="Fluegel L."/>
            <person name="Davis C.M."/>
            <person name="Simpson J.R."/>
            <person name="Lauterbach L."/>
            <person name="Steele A.D."/>
            <person name="Gui C."/>
            <person name="Meng S."/>
            <person name="Li G."/>
            <person name="Viehrig K."/>
            <person name="Ye F."/>
            <person name="Su P."/>
            <person name="Kiefer A.F."/>
            <person name="Nichols A."/>
            <person name="Cepeda A.J."/>
            <person name="Yan W."/>
            <person name="Fan B."/>
            <person name="Jiang Y."/>
            <person name="Adhikari A."/>
            <person name="Zheng C.-J."/>
            <person name="Schuster L."/>
            <person name="Cowan T.M."/>
            <person name="Smanski M.J."/>
            <person name="Chevrette M.G."/>
            <person name="De Carvalho L.P.S."/>
            <person name="Shen B."/>
        </authorList>
    </citation>
    <scope>NUCLEOTIDE SEQUENCE [LARGE SCALE GENOMIC DNA]</scope>
    <source>
        <strain evidence="3 4">NPDC087045</strain>
    </source>
</reference>
<evidence type="ECO:0000256" key="2">
    <source>
        <dbReference type="SAM" id="Phobius"/>
    </source>
</evidence>
<feature type="compositionally biased region" description="Basic and acidic residues" evidence="1">
    <location>
        <begin position="897"/>
        <end position="906"/>
    </location>
</feature>
<name>A0ABW8ETE6_9BURK</name>
<keyword evidence="4" id="KW-1185">Reference proteome</keyword>
<keyword evidence="2" id="KW-0812">Transmembrane</keyword>
<evidence type="ECO:0000313" key="3">
    <source>
        <dbReference type="EMBL" id="MFJ3044710.1"/>
    </source>
</evidence>
<evidence type="ECO:0000256" key="1">
    <source>
        <dbReference type="SAM" id="MobiDB-lite"/>
    </source>
</evidence>